<evidence type="ECO:0000313" key="3">
    <source>
        <dbReference type="Proteomes" id="UP000830729"/>
    </source>
</evidence>
<keyword evidence="1" id="KW-1133">Transmembrane helix</keyword>
<sequence>MTLGNVSAALENVSATTAVLSALGGVLTAIAAANYALGVYGGATVAGIGGVVSFAFVLLVE</sequence>
<accession>A0A8U0HWI1</accession>
<feature type="transmembrane region" description="Helical" evidence="1">
    <location>
        <begin position="12"/>
        <end position="33"/>
    </location>
</feature>
<dbReference type="RefSeq" id="WP_248651166.1">
    <property type="nucleotide sequence ID" value="NZ_CP096659.1"/>
</dbReference>
<keyword evidence="1" id="KW-0472">Membrane</keyword>
<evidence type="ECO:0000313" key="2">
    <source>
        <dbReference type="EMBL" id="UPV75123.1"/>
    </source>
</evidence>
<dbReference type="EMBL" id="CP096659">
    <property type="protein sequence ID" value="UPV75123.1"/>
    <property type="molecule type" value="Genomic_DNA"/>
</dbReference>
<protein>
    <submittedName>
        <fullName evidence="2">Uncharacterized protein</fullName>
    </submittedName>
</protein>
<gene>
    <name evidence="2" type="ORF">M0R89_03410</name>
</gene>
<dbReference type="Proteomes" id="UP000830729">
    <property type="component" value="Chromosome"/>
</dbReference>
<reference evidence="2 3" key="1">
    <citation type="submission" date="2022-04" db="EMBL/GenBank/DDBJ databases">
        <title>Diverse halophilic archaea isolated from saline environments.</title>
        <authorList>
            <person name="Cui H.-L."/>
        </authorList>
    </citation>
    <scope>NUCLEOTIDE SEQUENCE [LARGE SCALE GENOMIC DNA]</scope>
    <source>
        <strain evidence="2 3">XZYJT49</strain>
    </source>
</reference>
<dbReference type="GeneID" id="72184215"/>
<dbReference type="KEGG" id="halx:M0R89_03410"/>
<feature type="transmembrane region" description="Helical" evidence="1">
    <location>
        <begin position="39"/>
        <end position="60"/>
    </location>
</feature>
<keyword evidence="3" id="KW-1185">Reference proteome</keyword>
<organism evidence="2 3">
    <name type="scientific">Halorussus limi</name>
    <dbReference type="NCBI Taxonomy" id="2938695"/>
    <lineage>
        <taxon>Archaea</taxon>
        <taxon>Methanobacteriati</taxon>
        <taxon>Methanobacteriota</taxon>
        <taxon>Stenosarchaea group</taxon>
        <taxon>Halobacteria</taxon>
        <taxon>Halobacteriales</taxon>
        <taxon>Haladaptataceae</taxon>
        <taxon>Halorussus</taxon>
    </lineage>
</organism>
<name>A0A8U0HWI1_9EURY</name>
<dbReference type="AlphaFoldDB" id="A0A8U0HWI1"/>
<keyword evidence="1" id="KW-0812">Transmembrane</keyword>
<proteinExistence type="predicted"/>
<evidence type="ECO:0000256" key="1">
    <source>
        <dbReference type="SAM" id="Phobius"/>
    </source>
</evidence>